<accession>A0A6C0BIN1</accession>
<dbReference type="EMBL" id="MN739157">
    <property type="protein sequence ID" value="QHS91268.1"/>
    <property type="molecule type" value="Genomic_DNA"/>
</dbReference>
<reference evidence="1" key="1">
    <citation type="journal article" date="2020" name="Nature">
        <title>Giant virus diversity and host interactions through global metagenomics.</title>
        <authorList>
            <person name="Schulz F."/>
            <person name="Roux S."/>
            <person name="Paez-Espino D."/>
            <person name="Jungbluth S."/>
            <person name="Walsh D.A."/>
            <person name="Denef V.J."/>
            <person name="McMahon K.D."/>
            <person name="Konstantinidis K.T."/>
            <person name="Eloe-Fadrosh E.A."/>
            <person name="Kyrpides N.C."/>
            <person name="Woyke T."/>
        </authorList>
    </citation>
    <scope>NUCLEOTIDE SEQUENCE</scope>
    <source>
        <strain evidence="1">GVMAG-M-3300013004-44</strain>
    </source>
</reference>
<evidence type="ECO:0000313" key="1">
    <source>
        <dbReference type="EMBL" id="QHS91268.1"/>
    </source>
</evidence>
<proteinExistence type="predicted"/>
<dbReference type="AlphaFoldDB" id="A0A6C0BIN1"/>
<protein>
    <submittedName>
        <fullName evidence="1">Uncharacterized protein</fullName>
    </submittedName>
</protein>
<sequence>MNKLEEKENNKKIKRRPLFYWKFYWNFIGKFERSTSRKGTLHPILCFK</sequence>
<organism evidence="1">
    <name type="scientific">viral metagenome</name>
    <dbReference type="NCBI Taxonomy" id="1070528"/>
    <lineage>
        <taxon>unclassified sequences</taxon>
        <taxon>metagenomes</taxon>
        <taxon>organismal metagenomes</taxon>
    </lineage>
</organism>
<name>A0A6C0BIN1_9ZZZZ</name>